<sequence>MVIHMVTVAVTVEVGVVKECFIGMIIVAVLIQHIIITVDQMDMDNKIITIIINIMVNNSSSNNIHNITVINTMKINMKVLCINIIEIYD</sequence>
<protein>
    <submittedName>
        <fullName evidence="2">Uncharacterized protein</fullName>
    </submittedName>
</protein>
<evidence type="ECO:0000313" key="2">
    <source>
        <dbReference type="WBParaSite" id="ES5_v2.g21708.t1"/>
    </source>
</evidence>
<reference evidence="2" key="1">
    <citation type="submission" date="2022-11" db="UniProtKB">
        <authorList>
            <consortium name="WormBaseParasite"/>
        </authorList>
    </citation>
    <scope>IDENTIFICATION</scope>
</reference>
<dbReference type="Proteomes" id="UP000887579">
    <property type="component" value="Unplaced"/>
</dbReference>
<name>A0AC34FW02_9BILA</name>
<dbReference type="WBParaSite" id="ES5_v2.g21708.t1">
    <property type="protein sequence ID" value="ES5_v2.g21708.t1"/>
    <property type="gene ID" value="ES5_v2.g21708"/>
</dbReference>
<organism evidence="1 2">
    <name type="scientific">Panagrolaimus sp. ES5</name>
    <dbReference type="NCBI Taxonomy" id="591445"/>
    <lineage>
        <taxon>Eukaryota</taxon>
        <taxon>Metazoa</taxon>
        <taxon>Ecdysozoa</taxon>
        <taxon>Nematoda</taxon>
        <taxon>Chromadorea</taxon>
        <taxon>Rhabditida</taxon>
        <taxon>Tylenchina</taxon>
        <taxon>Panagrolaimomorpha</taxon>
        <taxon>Panagrolaimoidea</taxon>
        <taxon>Panagrolaimidae</taxon>
        <taxon>Panagrolaimus</taxon>
    </lineage>
</organism>
<evidence type="ECO:0000313" key="1">
    <source>
        <dbReference type="Proteomes" id="UP000887579"/>
    </source>
</evidence>
<accession>A0AC34FW02</accession>
<proteinExistence type="predicted"/>